<organism evidence="2 3">
    <name type="scientific">Pseudomonas batumici</name>
    <dbReference type="NCBI Taxonomy" id="226910"/>
    <lineage>
        <taxon>Bacteria</taxon>
        <taxon>Pseudomonadati</taxon>
        <taxon>Pseudomonadota</taxon>
        <taxon>Gammaproteobacteria</taxon>
        <taxon>Pseudomonadales</taxon>
        <taxon>Pseudomonadaceae</taxon>
        <taxon>Pseudomonas</taxon>
    </lineage>
</organism>
<dbReference type="EMBL" id="JXDG01000064">
    <property type="protein sequence ID" value="KIH81187.1"/>
    <property type="molecule type" value="Genomic_DNA"/>
</dbReference>
<dbReference type="Proteomes" id="UP000031535">
    <property type="component" value="Unassembled WGS sequence"/>
</dbReference>
<name>A0A0C2I7X5_9PSED</name>
<keyword evidence="3" id="KW-1185">Reference proteome</keyword>
<comment type="caution">
    <text evidence="2">The sequence shown here is derived from an EMBL/GenBank/DDBJ whole genome shotgun (WGS) entry which is preliminary data.</text>
</comment>
<evidence type="ECO:0000313" key="3">
    <source>
        <dbReference type="Proteomes" id="UP000031535"/>
    </source>
</evidence>
<accession>A0A0C2I7X5</accession>
<feature type="compositionally biased region" description="Polar residues" evidence="1">
    <location>
        <begin position="261"/>
        <end position="270"/>
    </location>
</feature>
<dbReference type="PATRIC" id="fig|226910.6.peg.4972"/>
<proteinExistence type="predicted"/>
<dbReference type="AlphaFoldDB" id="A0A0C2I7X5"/>
<evidence type="ECO:0000313" key="2">
    <source>
        <dbReference type="EMBL" id="KIH81187.1"/>
    </source>
</evidence>
<evidence type="ECO:0000256" key="1">
    <source>
        <dbReference type="SAM" id="MobiDB-lite"/>
    </source>
</evidence>
<dbReference type="Gene3D" id="2.180.10.10">
    <property type="entry name" value="RHS repeat-associated core"/>
    <property type="match status" value="1"/>
</dbReference>
<protein>
    <submittedName>
        <fullName evidence="2">YD repeat protein</fullName>
    </submittedName>
</protein>
<dbReference type="InterPro" id="IPR022385">
    <property type="entry name" value="Rhs_assc_core"/>
</dbReference>
<feature type="compositionally biased region" description="Low complexity" evidence="1">
    <location>
        <begin position="271"/>
        <end position="282"/>
    </location>
</feature>
<dbReference type="NCBIfam" id="TIGR03696">
    <property type="entry name" value="Rhs_assc_core"/>
    <property type="match status" value="1"/>
</dbReference>
<dbReference type="PANTHER" id="PTHR32305:SF15">
    <property type="entry name" value="PROTEIN RHSA-RELATED"/>
    <property type="match status" value="1"/>
</dbReference>
<feature type="region of interest" description="Disordered" evidence="1">
    <location>
        <begin position="250"/>
        <end position="296"/>
    </location>
</feature>
<sequence length="434" mass="48085">MASEHLALMAQRCRTRAAPSISSEPCTLLARLPDSSASRQEPGNSQHLVYVSSTSPGVRPMPITPRETILCRYRYDPLDRLVDCAPLSQANLQRFYCKSRLANEIQGANRSTVFQYDDHLLAQHQQDASARESRLLATDAQRSVLHCLSPQQQQPSAYSPYGQRTARNGLLSLLGFNGERPDPLTGHYLLGNGYRAFNPVLMRFNSPDSLSPFAEGGFNSYAYCLGDPVNQIDPNGHSPLKRLAKMIEGLSKPPRPPRPIASSSGTVAQTAASAAPRGRGSRLLSPEERRIRRNNNSARHRTKLKNLAETIERNEAIRPPSTLYYGAEKITDPATLESAYLQAKEAGVYNFSGAYPDLSIKHMIKINDVYVLDVTHFNLAIDYLKSNSNSLNIGNYGNAHRAIIKRAEYIREFAKVDLFTLHPPSPRSTSPAGR</sequence>
<dbReference type="PANTHER" id="PTHR32305">
    <property type="match status" value="1"/>
</dbReference>
<dbReference type="SUPFAM" id="SSF56399">
    <property type="entry name" value="ADP-ribosylation"/>
    <property type="match status" value="1"/>
</dbReference>
<reference evidence="2 3" key="1">
    <citation type="submission" date="2015-01" db="EMBL/GenBank/DDBJ databases">
        <title>Complete genome of Pseudomonas batumici UCM B-321 producer of the batumin antibiotic with strong antistaphilococcal and potential anticancer activity.</title>
        <authorList>
            <person name="Klochko V.V."/>
            <person name="Zelena L.B."/>
            <person name="Elena K.A."/>
            <person name="Reva O.N."/>
        </authorList>
    </citation>
    <scope>NUCLEOTIDE SEQUENCE [LARGE SCALE GENOMIC DNA]</scope>
    <source>
        <strain evidence="2 3">UCM B-321</strain>
    </source>
</reference>
<dbReference type="STRING" id="226910.UCMB321_4983"/>
<dbReference type="InterPro" id="IPR050708">
    <property type="entry name" value="T6SS_VgrG/RHS"/>
</dbReference>
<gene>
    <name evidence="2" type="ORF">UCMB321_4983</name>
</gene>